<name>D8RWE0_SELML</name>
<organism evidence="3">
    <name type="scientific">Selaginella moellendorffii</name>
    <name type="common">Spikemoss</name>
    <dbReference type="NCBI Taxonomy" id="88036"/>
    <lineage>
        <taxon>Eukaryota</taxon>
        <taxon>Viridiplantae</taxon>
        <taxon>Streptophyta</taxon>
        <taxon>Embryophyta</taxon>
        <taxon>Tracheophyta</taxon>
        <taxon>Lycopodiopsida</taxon>
        <taxon>Selaginellales</taxon>
        <taxon>Selaginellaceae</taxon>
        <taxon>Selaginella</taxon>
    </lineage>
</organism>
<dbReference type="KEGG" id="smo:SELMODRAFT_174880"/>
<evidence type="ECO:0000256" key="1">
    <source>
        <dbReference type="SAM" id="Phobius"/>
    </source>
</evidence>
<dbReference type="eggNOG" id="ENOG502QVVZ">
    <property type="taxonomic scope" value="Eukaryota"/>
</dbReference>
<dbReference type="AlphaFoldDB" id="D8RWE0"/>
<keyword evidence="1" id="KW-0812">Transmembrane</keyword>
<dbReference type="Proteomes" id="UP000001514">
    <property type="component" value="Unassembled WGS sequence"/>
</dbReference>
<dbReference type="STRING" id="88036.D8RWE0"/>
<sequence length="242" mass="27016">MEIVLAQHRANGCSAIQMVPRSTRSPPLATLPSRGLFSSKLTKFQHKRQSRPHKISASCESSFSSLATVLRVWCCPVPVHAVTSTVQLSSTLFTLATTLVMPFYTIMILAPKKTWTKRVIESNIPHVVLGAMYTYLLSISWTPNTLHYMFATKHYLPELAGITQMFASTVTVASAWVHLLAADLFVGRQIYLEGLEHNIETRHSLILCLMFCPIGMICHIFTKALTLMNRVPKVHPEKIAAP</sequence>
<accession>D8RWE0</accession>
<dbReference type="PANTHER" id="PTHR34543">
    <property type="entry name" value="PROTEIN ABA DEFICIENT 4, CHLOROPLASTIC"/>
    <property type="match status" value="1"/>
</dbReference>
<dbReference type="Pfam" id="PF14108">
    <property type="entry name" value="ABA4-like"/>
    <property type="match status" value="1"/>
</dbReference>
<keyword evidence="1" id="KW-1133">Transmembrane helix</keyword>
<dbReference type="Gramene" id="EFJ23528">
    <property type="protein sequence ID" value="EFJ23528"/>
    <property type="gene ID" value="SELMODRAFT_174880"/>
</dbReference>
<dbReference type="FunCoup" id="D8RWE0">
    <property type="interactions" value="586"/>
</dbReference>
<gene>
    <name evidence="2" type="ORF">SELMODRAFT_174880</name>
</gene>
<evidence type="ECO:0000313" key="2">
    <source>
        <dbReference type="EMBL" id="EFJ23528.1"/>
    </source>
</evidence>
<reference evidence="2 3" key="1">
    <citation type="journal article" date="2011" name="Science">
        <title>The Selaginella genome identifies genetic changes associated with the evolution of vascular plants.</title>
        <authorList>
            <person name="Banks J.A."/>
            <person name="Nishiyama T."/>
            <person name="Hasebe M."/>
            <person name="Bowman J.L."/>
            <person name="Gribskov M."/>
            <person name="dePamphilis C."/>
            <person name="Albert V.A."/>
            <person name="Aono N."/>
            <person name="Aoyama T."/>
            <person name="Ambrose B.A."/>
            <person name="Ashton N.W."/>
            <person name="Axtell M.J."/>
            <person name="Barker E."/>
            <person name="Barker M.S."/>
            <person name="Bennetzen J.L."/>
            <person name="Bonawitz N.D."/>
            <person name="Chapple C."/>
            <person name="Cheng C."/>
            <person name="Correa L.G."/>
            <person name="Dacre M."/>
            <person name="DeBarry J."/>
            <person name="Dreyer I."/>
            <person name="Elias M."/>
            <person name="Engstrom E.M."/>
            <person name="Estelle M."/>
            <person name="Feng L."/>
            <person name="Finet C."/>
            <person name="Floyd S.K."/>
            <person name="Frommer W.B."/>
            <person name="Fujita T."/>
            <person name="Gramzow L."/>
            <person name="Gutensohn M."/>
            <person name="Harholt J."/>
            <person name="Hattori M."/>
            <person name="Heyl A."/>
            <person name="Hirai T."/>
            <person name="Hiwatashi Y."/>
            <person name="Ishikawa M."/>
            <person name="Iwata M."/>
            <person name="Karol K.G."/>
            <person name="Koehler B."/>
            <person name="Kolukisaoglu U."/>
            <person name="Kubo M."/>
            <person name="Kurata T."/>
            <person name="Lalonde S."/>
            <person name="Li K."/>
            <person name="Li Y."/>
            <person name="Litt A."/>
            <person name="Lyons E."/>
            <person name="Manning G."/>
            <person name="Maruyama T."/>
            <person name="Michael T.P."/>
            <person name="Mikami K."/>
            <person name="Miyazaki S."/>
            <person name="Morinaga S."/>
            <person name="Murata T."/>
            <person name="Mueller-Roeber B."/>
            <person name="Nelson D.R."/>
            <person name="Obara M."/>
            <person name="Oguri Y."/>
            <person name="Olmstead R.G."/>
            <person name="Onodera N."/>
            <person name="Petersen B.L."/>
            <person name="Pils B."/>
            <person name="Prigge M."/>
            <person name="Rensing S.A."/>
            <person name="Riano-Pachon D.M."/>
            <person name="Roberts A.W."/>
            <person name="Sato Y."/>
            <person name="Scheller H.V."/>
            <person name="Schulz B."/>
            <person name="Schulz C."/>
            <person name="Shakirov E.V."/>
            <person name="Shibagaki N."/>
            <person name="Shinohara N."/>
            <person name="Shippen D.E."/>
            <person name="Soerensen I."/>
            <person name="Sotooka R."/>
            <person name="Sugimoto N."/>
            <person name="Sugita M."/>
            <person name="Sumikawa N."/>
            <person name="Tanurdzic M."/>
            <person name="Theissen G."/>
            <person name="Ulvskov P."/>
            <person name="Wakazuki S."/>
            <person name="Weng J.K."/>
            <person name="Willats W.W."/>
            <person name="Wipf D."/>
            <person name="Wolf P.G."/>
            <person name="Yang L."/>
            <person name="Zimmer A.D."/>
            <person name="Zhu Q."/>
            <person name="Mitros T."/>
            <person name="Hellsten U."/>
            <person name="Loque D."/>
            <person name="Otillar R."/>
            <person name="Salamov A."/>
            <person name="Schmutz J."/>
            <person name="Shapiro H."/>
            <person name="Lindquist E."/>
            <person name="Lucas S."/>
            <person name="Rokhsar D."/>
            <person name="Grigoriev I.V."/>
        </authorList>
    </citation>
    <scope>NUCLEOTIDE SEQUENCE [LARGE SCALE GENOMIC DNA]</scope>
</reference>
<dbReference type="EMBL" id="GL377592">
    <property type="protein sequence ID" value="EFJ23528.1"/>
    <property type="molecule type" value="Genomic_DNA"/>
</dbReference>
<feature type="transmembrane region" description="Helical" evidence="1">
    <location>
        <begin position="123"/>
        <end position="142"/>
    </location>
</feature>
<feature type="transmembrane region" description="Helical" evidence="1">
    <location>
        <begin position="92"/>
        <end position="111"/>
    </location>
</feature>
<feature type="transmembrane region" description="Helical" evidence="1">
    <location>
        <begin position="205"/>
        <end position="222"/>
    </location>
</feature>
<keyword evidence="3" id="KW-1185">Reference proteome</keyword>
<dbReference type="InterPro" id="IPR025461">
    <property type="entry name" value="ABA4-like"/>
</dbReference>
<proteinExistence type="predicted"/>
<protein>
    <submittedName>
        <fullName evidence="2">Uncharacterized protein</fullName>
    </submittedName>
</protein>
<dbReference type="InParanoid" id="D8RWE0"/>
<evidence type="ECO:0000313" key="3">
    <source>
        <dbReference type="Proteomes" id="UP000001514"/>
    </source>
</evidence>
<dbReference type="HOGENOM" id="CLU_057951_0_0_1"/>
<dbReference type="PANTHER" id="PTHR34543:SF1">
    <property type="entry name" value="PROTEIN ABA DEFICIENT 4, CHLOROPLASTIC"/>
    <property type="match status" value="1"/>
</dbReference>
<feature type="transmembrane region" description="Helical" evidence="1">
    <location>
        <begin position="162"/>
        <end position="185"/>
    </location>
</feature>
<keyword evidence="1" id="KW-0472">Membrane</keyword>